<dbReference type="GO" id="GO:0048254">
    <property type="term" value="P:snoRNA localization"/>
    <property type="evidence" value="ECO:0007669"/>
    <property type="project" value="TreeGrafter"/>
</dbReference>
<gene>
    <name evidence="3" type="ORF">UA08_07140</name>
</gene>
<dbReference type="InterPro" id="IPR057721">
    <property type="entry name" value="BCD1_alpha/beta"/>
</dbReference>
<dbReference type="InterPro" id="IPR051639">
    <property type="entry name" value="BCD1"/>
</dbReference>
<dbReference type="RefSeq" id="XP_020117901.1">
    <property type="nucleotide sequence ID" value="XM_020262049.1"/>
</dbReference>
<evidence type="ECO:0000256" key="1">
    <source>
        <dbReference type="SAM" id="MobiDB-lite"/>
    </source>
</evidence>
<evidence type="ECO:0000313" key="4">
    <source>
        <dbReference type="Proteomes" id="UP000214365"/>
    </source>
</evidence>
<dbReference type="PANTHER" id="PTHR13483:SF11">
    <property type="entry name" value="ZINC FINGER HIT DOMAIN-CONTAINING PROTEIN 3"/>
    <property type="match status" value="1"/>
</dbReference>
<proteinExistence type="predicted"/>
<keyword evidence="4" id="KW-1185">Reference proteome</keyword>
<feature type="compositionally biased region" description="Low complexity" evidence="1">
    <location>
        <begin position="63"/>
        <end position="73"/>
    </location>
</feature>
<evidence type="ECO:0000313" key="3">
    <source>
        <dbReference type="EMBL" id="OKL57780.1"/>
    </source>
</evidence>
<dbReference type="GO" id="GO:0070761">
    <property type="term" value="C:pre-snoRNP complex"/>
    <property type="evidence" value="ECO:0007669"/>
    <property type="project" value="TreeGrafter"/>
</dbReference>
<sequence length="315" mass="35409">MPEETLLSELCTAYHTRSQLQDPASFDRDFNFITGIERGLERAEREADRRGIQLEHEYMLDANNQKASSSTSSRNKRKRGGVGAATLVRGELAFVRAAEAAGVKLARAPRGLSRQKANRSRVHPKHKCLNWSVEWILASNPGQTLIRPCLETTPLREAYDRVFPRPKEDATATATATVVDDVLSYRSAYFYLHRQRAAASHRRTVLVGPLSPTATLREVLRGRSVVEFPTLYVLPDVLKEGDTENARFVLEEVYLREHPGDVDVEGEEEDEEEDYTSSEGSSSDETSDDDDDDEEEEEAEVEKEKVEEEGLPPSL</sequence>
<dbReference type="OrthoDB" id="272357at2759"/>
<evidence type="ECO:0000259" key="2">
    <source>
        <dbReference type="Pfam" id="PF25790"/>
    </source>
</evidence>
<name>A0A225ABT1_TALAT</name>
<dbReference type="STRING" id="1441469.A0A225ABT1"/>
<feature type="compositionally biased region" description="Acidic residues" evidence="1">
    <location>
        <begin position="285"/>
        <end position="301"/>
    </location>
</feature>
<feature type="domain" description="BCD1 alpha/beta" evidence="2">
    <location>
        <begin position="94"/>
        <end position="236"/>
    </location>
</feature>
<dbReference type="PANTHER" id="PTHR13483">
    <property type="entry name" value="BOX C_D SNORNA PROTEIN 1-RELATED"/>
    <property type="match status" value="1"/>
</dbReference>
<feature type="compositionally biased region" description="Acidic residues" evidence="1">
    <location>
        <begin position="262"/>
        <end position="276"/>
    </location>
</feature>
<comment type="caution">
    <text evidence="3">The sequence shown here is derived from an EMBL/GenBank/DDBJ whole genome shotgun (WGS) entry which is preliminary data.</text>
</comment>
<feature type="region of interest" description="Disordered" evidence="1">
    <location>
        <begin position="258"/>
        <end position="315"/>
    </location>
</feature>
<organism evidence="3 4">
    <name type="scientific">Talaromyces atroroseus</name>
    <dbReference type="NCBI Taxonomy" id="1441469"/>
    <lineage>
        <taxon>Eukaryota</taxon>
        <taxon>Fungi</taxon>
        <taxon>Dikarya</taxon>
        <taxon>Ascomycota</taxon>
        <taxon>Pezizomycotina</taxon>
        <taxon>Eurotiomycetes</taxon>
        <taxon>Eurotiomycetidae</taxon>
        <taxon>Eurotiales</taxon>
        <taxon>Trichocomaceae</taxon>
        <taxon>Talaromyces</taxon>
        <taxon>Talaromyces sect. Trachyspermi</taxon>
    </lineage>
</organism>
<protein>
    <recommendedName>
        <fullName evidence="2">BCD1 alpha/beta domain-containing protein</fullName>
    </recommendedName>
</protein>
<dbReference type="GO" id="GO:0005634">
    <property type="term" value="C:nucleus"/>
    <property type="evidence" value="ECO:0007669"/>
    <property type="project" value="TreeGrafter"/>
</dbReference>
<accession>A0A225ABT1</accession>
<dbReference type="AlphaFoldDB" id="A0A225ABT1"/>
<dbReference type="Proteomes" id="UP000214365">
    <property type="component" value="Unassembled WGS sequence"/>
</dbReference>
<dbReference type="GO" id="GO:0000492">
    <property type="term" value="P:box C/D snoRNP assembly"/>
    <property type="evidence" value="ECO:0007669"/>
    <property type="project" value="TreeGrafter"/>
</dbReference>
<feature type="region of interest" description="Disordered" evidence="1">
    <location>
        <begin position="61"/>
        <end position="82"/>
    </location>
</feature>
<dbReference type="EMBL" id="LFMY01000011">
    <property type="protein sequence ID" value="OKL57780.1"/>
    <property type="molecule type" value="Genomic_DNA"/>
</dbReference>
<reference evidence="3 4" key="1">
    <citation type="submission" date="2015-06" db="EMBL/GenBank/DDBJ databases">
        <title>Talaromyces atroroseus IBT 11181 draft genome.</title>
        <authorList>
            <person name="Rasmussen K.B."/>
            <person name="Rasmussen S."/>
            <person name="Petersen B."/>
            <person name="Sicheritz-Ponten T."/>
            <person name="Mortensen U.H."/>
            <person name="Thrane U."/>
        </authorList>
    </citation>
    <scope>NUCLEOTIDE SEQUENCE [LARGE SCALE GENOMIC DNA]</scope>
    <source>
        <strain evidence="3 4">IBT 11181</strain>
    </source>
</reference>
<dbReference type="GeneID" id="31006896"/>
<dbReference type="GO" id="GO:0000463">
    <property type="term" value="P:maturation of LSU-rRNA from tricistronic rRNA transcript (SSU-rRNA, 5.8S rRNA, LSU-rRNA)"/>
    <property type="evidence" value="ECO:0007669"/>
    <property type="project" value="TreeGrafter"/>
</dbReference>
<dbReference type="Pfam" id="PF25790">
    <property type="entry name" value="BCD1"/>
    <property type="match status" value="1"/>
</dbReference>